<evidence type="ECO:0000313" key="1">
    <source>
        <dbReference type="EMBL" id="KAJ8675618.1"/>
    </source>
</evidence>
<reference evidence="1" key="1">
    <citation type="submission" date="2023-04" db="EMBL/GenBank/DDBJ databases">
        <title>A chromosome-level genome assembly of the parasitoid wasp Eretmocerus hayati.</title>
        <authorList>
            <person name="Zhong Y."/>
            <person name="Liu S."/>
            <person name="Liu Y."/>
        </authorList>
    </citation>
    <scope>NUCLEOTIDE SEQUENCE</scope>
    <source>
        <strain evidence="1">ZJU_SS_LIU_2023</strain>
    </source>
</reference>
<dbReference type="Proteomes" id="UP001239111">
    <property type="component" value="Chromosome 2"/>
</dbReference>
<sequence length="206" mass="23224">MEVRLVYSLFFLYASTSNLIAVSGGEDETETTKSLENEADINKKASSDLVTGTTGFDKLDEDDDLSNNFRLHDVGRQLHHLNNSISSSSRPLIRTKRALVGLRAMMESSCSNKCDPFSYNGYGCYCGMGGSGEPVDGIDECCQKHDYCYDDSSCRSVLREYRKAYFWRCLDGELACGTFLEIFNNFMITSSNHRINEKFKITQILK</sequence>
<organism evidence="1 2">
    <name type="scientific">Eretmocerus hayati</name>
    <dbReference type="NCBI Taxonomy" id="131215"/>
    <lineage>
        <taxon>Eukaryota</taxon>
        <taxon>Metazoa</taxon>
        <taxon>Ecdysozoa</taxon>
        <taxon>Arthropoda</taxon>
        <taxon>Hexapoda</taxon>
        <taxon>Insecta</taxon>
        <taxon>Pterygota</taxon>
        <taxon>Neoptera</taxon>
        <taxon>Endopterygota</taxon>
        <taxon>Hymenoptera</taxon>
        <taxon>Apocrita</taxon>
        <taxon>Proctotrupomorpha</taxon>
        <taxon>Chalcidoidea</taxon>
        <taxon>Aphelinidae</taxon>
        <taxon>Aphelininae</taxon>
        <taxon>Eretmocerus</taxon>
    </lineage>
</organism>
<name>A0ACC2NXM7_9HYME</name>
<proteinExistence type="predicted"/>
<accession>A0ACC2NXM7</accession>
<evidence type="ECO:0000313" key="2">
    <source>
        <dbReference type="Proteomes" id="UP001239111"/>
    </source>
</evidence>
<protein>
    <submittedName>
        <fullName evidence="1">Uncharacterized protein</fullName>
    </submittedName>
</protein>
<gene>
    <name evidence="1" type="ORF">QAD02_011404</name>
</gene>
<comment type="caution">
    <text evidence="1">The sequence shown here is derived from an EMBL/GenBank/DDBJ whole genome shotgun (WGS) entry which is preliminary data.</text>
</comment>
<keyword evidence="2" id="KW-1185">Reference proteome</keyword>
<dbReference type="EMBL" id="CM056742">
    <property type="protein sequence ID" value="KAJ8675618.1"/>
    <property type="molecule type" value="Genomic_DNA"/>
</dbReference>